<dbReference type="PANTHER" id="PTHR10696:SF56">
    <property type="entry name" value="TAUD_TFDA-LIKE DOMAIN-CONTAINING PROTEIN"/>
    <property type="match status" value="1"/>
</dbReference>
<evidence type="ECO:0000313" key="5">
    <source>
        <dbReference type="EMBL" id="MBE9065563.1"/>
    </source>
</evidence>
<dbReference type="InterPro" id="IPR042098">
    <property type="entry name" value="TauD-like_sf"/>
</dbReference>
<dbReference type="GO" id="GO:0051213">
    <property type="term" value="F:dioxygenase activity"/>
    <property type="evidence" value="ECO:0007669"/>
    <property type="project" value="UniProtKB-KW"/>
</dbReference>
<dbReference type="Pfam" id="PF02668">
    <property type="entry name" value="TauD"/>
    <property type="match status" value="1"/>
</dbReference>
<protein>
    <submittedName>
        <fullName evidence="5">TauD/TfdA family dioxygenase</fullName>
    </submittedName>
</protein>
<comment type="cofactor">
    <cofactor evidence="1">
        <name>Fe(2+)</name>
        <dbReference type="ChEBI" id="CHEBI:29033"/>
    </cofactor>
</comment>
<reference evidence="5" key="1">
    <citation type="submission" date="2020-10" db="EMBL/GenBank/DDBJ databases">
        <authorList>
            <person name="Castelo-Branco R."/>
            <person name="Eusebio N."/>
            <person name="Adriana R."/>
            <person name="Vieira A."/>
            <person name="Brugerolle De Fraissinette N."/>
            <person name="Rezende De Castro R."/>
            <person name="Schneider M.P."/>
            <person name="Vasconcelos V."/>
            <person name="Leao P.N."/>
        </authorList>
    </citation>
    <scope>NUCLEOTIDE SEQUENCE</scope>
    <source>
        <strain evidence="5">LEGE 11479</strain>
    </source>
</reference>
<evidence type="ECO:0000259" key="4">
    <source>
        <dbReference type="Pfam" id="PF02668"/>
    </source>
</evidence>
<dbReference type="AlphaFoldDB" id="A0A928ZQM1"/>
<name>A0A928ZQM1_LEPEC</name>
<dbReference type="InterPro" id="IPR003819">
    <property type="entry name" value="TauD/TfdA-like"/>
</dbReference>
<keyword evidence="2" id="KW-0560">Oxidoreductase</keyword>
<feature type="domain" description="TauD/TfdA-like" evidence="4">
    <location>
        <begin position="34"/>
        <end position="326"/>
    </location>
</feature>
<keyword evidence="6" id="KW-1185">Reference proteome</keyword>
<evidence type="ECO:0000256" key="3">
    <source>
        <dbReference type="ARBA" id="ARBA00023194"/>
    </source>
</evidence>
<evidence type="ECO:0000313" key="6">
    <source>
        <dbReference type="Proteomes" id="UP000615026"/>
    </source>
</evidence>
<evidence type="ECO:0000256" key="1">
    <source>
        <dbReference type="ARBA" id="ARBA00001954"/>
    </source>
</evidence>
<gene>
    <name evidence="5" type="ORF">IQ260_02730</name>
</gene>
<organism evidence="5 6">
    <name type="scientific">Leptolyngbya cf. ectocarpi LEGE 11479</name>
    <dbReference type="NCBI Taxonomy" id="1828722"/>
    <lineage>
        <taxon>Bacteria</taxon>
        <taxon>Bacillati</taxon>
        <taxon>Cyanobacteriota</taxon>
        <taxon>Cyanophyceae</taxon>
        <taxon>Leptolyngbyales</taxon>
        <taxon>Leptolyngbyaceae</taxon>
        <taxon>Leptolyngbya group</taxon>
        <taxon>Leptolyngbya</taxon>
    </lineage>
</organism>
<accession>A0A928ZQM1</accession>
<dbReference type="Proteomes" id="UP000615026">
    <property type="component" value="Unassembled WGS sequence"/>
</dbReference>
<keyword evidence="5" id="KW-0223">Dioxygenase</keyword>
<proteinExistence type="predicted"/>
<dbReference type="InterPro" id="IPR050411">
    <property type="entry name" value="AlphaKG_dependent_hydroxylases"/>
</dbReference>
<comment type="caution">
    <text evidence="5">The sequence shown here is derived from an EMBL/GenBank/DDBJ whole genome shotgun (WGS) entry which is preliminary data.</text>
</comment>
<dbReference type="PANTHER" id="PTHR10696">
    <property type="entry name" value="GAMMA-BUTYROBETAINE HYDROXYLASE-RELATED"/>
    <property type="match status" value="1"/>
</dbReference>
<evidence type="ECO:0000256" key="2">
    <source>
        <dbReference type="ARBA" id="ARBA00023002"/>
    </source>
</evidence>
<dbReference type="SUPFAM" id="SSF51197">
    <property type="entry name" value="Clavaminate synthase-like"/>
    <property type="match status" value="1"/>
</dbReference>
<dbReference type="Gene3D" id="3.60.130.10">
    <property type="entry name" value="Clavaminate synthase-like"/>
    <property type="match status" value="1"/>
</dbReference>
<dbReference type="EMBL" id="JADEXP010000011">
    <property type="protein sequence ID" value="MBE9065563.1"/>
    <property type="molecule type" value="Genomic_DNA"/>
</dbReference>
<dbReference type="GO" id="GO:0017000">
    <property type="term" value="P:antibiotic biosynthetic process"/>
    <property type="evidence" value="ECO:0007669"/>
    <property type="project" value="UniProtKB-KW"/>
</dbReference>
<keyword evidence="3" id="KW-0045">Antibiotic biosynthesis</keyword>
<dbReference type="RefSeq" id="WP_193990630.1">
    <property type="nucleotide sequence ID" value="NZ_JADEXP010000011.1"/>
</dbReference>
<sequence length="343" mass="39799">MKKSKPSIASINVEKVKLGYLQVDQQPPLVIEPTSDDLDLVSWANDNQGLIESQLDTYGALLFRGFKLPSPTTMLEQFALTNCSDLFDDNGEHPREALGSKVYTPVFYPNDKKIFWHNENSFNRRSPMRIWFCCLQPSEQGGETPIVDSREVYNLIDPEIRSEFEQKQIKYIRNYNPQLGLSWQKIFQTTDKKEVEEKCKDNLMSFEWKEGDRLQTTCIRPSVVKHPRTGEKSWFNQAQHWHLYFLDPITREVFSSSFSEDELPRNCCYGDGSPIPDAVMEAVEKVYQKLEISFSWQKEDILMLDNILMAHARNPFVGERKLLVTMGKTFQYDHCTTAQDNAP</sequence>